<evidence type="ECO:0000259" key="1">
    <source>
        <dbReference type="PROSITE" id="PS51186"/>
    </source>
</evidence>
<dbReference type="PANTHER" id="PTHR36174:SF1">
    <property type="entry name" value="LIPID II:GLYCINE GLYCYLTRANSFERASE"/>
    <property type="match status" value="1"/>
</dbReference>
<feature type="domain" description="N-acetyltransferase" evidence="1">
    <location>
        <begin position="166"/>
        <end position="322"/>
    </location>
</feature>
<evidence type="ECO:0000313" key="5">
    <source>
        <dbReference type="Proteomes" id="UP000296079"/>
    </source>
</evidence>
<sequence>MRSSVLEPTSPAWRDTLARCRHDCYHTPGWHTAAERSDHGSAAAVLVRDGAHELLVPLVRRPIGCGSWDATSAYGYGGPVLSTDVPAGFAEEALGAALALLRECGCVSWFIRLHPLLNADWDSRLGLVVDQGETVSVDLTKSAEQLWHETQARHRQGINRARRAGVSARLDRDFARLPRFIALYNATMARLGALPYYFFDTQYYRTLVRALGDDLLLFVAEEDGCMLGAALFTVARGTGIMQYHLSAWDWAYRHLQPTKTVIHAAREWGRTNGLRYLHLGGGLGSVKDSLYEFKRGFSHDTHVYRTQRLVVNPDRYVALSGGDKATLYDLGGFFPAYRRPGARFGPPQADAGDNVPALAAFKTGT</sequence>
<gene>
    <name evidence="2" type="ordered locus">H16_A3610</name>
    <name evidence="3" type="ORF">E6A55_18405</name>
</gene>
<dbReference type="Gene3D" id="3.40.630.30">
    <property type="match status" value="1"/>
</dbReference>
<dbReference type="InterPro" id="IPR038740">
    <property type="entry name" value="BioF2-like_GNAT_dom"/>
</dbReference>
<dbReference type="InterPro" id="IPR000182">
    <property type="entry name" value="GNAT_dom"/>
</dbReference>
<reference evidence="2 4" key="1">
    <citation type="journal article" date="2006" name="Nat. Biotechnol.">
        <title>Genome sequence of the bioplastic-producing 'Knallgas' bacterium Ralstonia eutropha H16.</title>
        <authorList>
            <person name="Pohlmann A."/>
            <person name="Fricke W.F."/>
            <person name="Reinecke F."/>
            <person name="Kusian B."/>
            <person name="Liesegang H."/>
            <person name="Cramm R."/>
            <person name="Eitinger T."/>
            <person name="Ewering C."/>
            <person name="Potter M."/>
            <person name="Schwartz E."/>
            <person name="Strittmatter A."/>
            <person name="Voss I."/>
            <person name="Gottschalk G."/>
            <person name="Steinbuechel A."/>
            <person name="Friedrich B."/>
            <person name="Bowien B."/>
        </authorList>
    </citation>
    <scope>NUCLEOTIDE SEQUENCE [LARGE SCALE GENOMIC DNA]</scope>
    <source>
        <strain evidence="4">ATCC 17699 / DSM 428 / KCTC 22496 / NCIMB 10442 / H16 / Stanier 337</strain>
        <strain evidence="2">H16</strain>
    </source>
</reference>
<dbReference type="OrthoDB" id="9785911at2"/>
<keyword evidence="4" id="KW-1185">Reference proteome</keyword>
<protein>
    <submittedName>
        <fullName evidence="3">GNAT family N-acetyltransferase</fullName>
    </submittedName>
</protein>
<dbReference type="AlphaFoldDB" id="Q0K5Q3"/>
<dbReference type="HOGENOM" id="CLU_055609_0_0_4"/>
<dbReference type="Proteomes" id="UP000008210">
    <property type="component" value="Chromosome 1"/>
</dbReference>
<dbReference type="Proteomes" id="UP000296079">
    <property type="component" value="Chromosome 1"/>
</dbReference>
<dbReference type="SUPFAM" id="SSF55729">
    <property type="entry name" value="Acyl-CoA N-acyltransferases (Nat)"/>
    <property type="match status" value="1"/>
</dbReference>
<reference evidence="3 5" key="2">
    <citation type="submission" date="2019-04" db="EMBL/GenBank/DDBJ databases">
        <title>Long-read de novo sequencing of Cupriavidus necator H16.</title>
        <authorList>
            <person name="Little G.T."/>
            <person name="Ehsaan M."/>
            <person name="Arenas-Lopez C."/>
            <person name="Jawed K."/>
            <person name="Winzer K."/>
            <person name="Kovacs K."/>
            <person name="Malys N."/>
            <person name="Minton N.P."/>
        </authorList>
    </citation>
    <scope>NUCLEOTIDE SEQUENCE [LARGE SCALE GENOMIC DNA]</scope>
    <source>
        <strain evidence="3 5">H16</strain>
    </source>
</reference>
<dbReference type="eggNOG" id="COG5653">
    <property type="taxonomic scope" value="Bacteria"/>
</dbReference>
<accession>Q0K5Q3</accession>
<proteinExistence type="predicted"/>
<dbReference type="Pfam" id="PF13480">
    <property type="entry name" value="Acetyltransf_6"/>
    <property type="match status" value="1"/>
</dbReference>
<dbReference type="EMBL" id="CP039287">
    <property type="protein sequence ID" value="QCC02410.1"/>
    <property type="molecule type" value="Genomic_DNA"/>
</dbReference>
<dbReference type="EMBL" id="AM260479">
    <property type="protein sequence ID" value="CAJ94668.1"/>
    <property type="molecule type" value="Genomic_DNA"/>
</dbReference>
<dbReference type="KEGG" id="reh:H16_A3610"/>
<dbReference type="InterPro" id="IPR050644">
    <property type="entry name" value="PG_Glycine_Bridge_Synth"/>
</dbReference>
<evidence type="ECO:0000313" key="2">
    <source>
        <dbReference type="EMBL" id="CAJ94668.1"/>
    </source>
</evidence>
<dbReference type="PANTHER" id="PTHR36174">
    <property type="entry name" value="LIPID II:GLYCINE GLYCYLTRANSFERASE"/>
    <property type="match status" value="1"/>
</dbReference>
<dbReference type="GO" id="GO:0016747">
    <property type="term" value="F:acyltransferase activity, transferring groups other than amino-acyl groups"/>
    <property type="evidence" value="ECO:0007669"/>
    <property type="project" value="InterPro"/>
</dbReference>
<dbReference type="InterPro" id="IPR016181">
    <property type="entry name" value="Acyl_CoA_acyltransferase"/>
</dbReference>
<dbReference type="STRING" id="381666.H16_A3610"/>
<name>Q0K5Q3_CUPNH</name>
<organism evidence="2 4">
    <name type="scientific">Cupriavidus necator (strain ATCC 17699 / DSM 428 / KCTC 22496 / NCIMB 10442 / H16 / Stanier 337)</name>
    <name type="common">Ralstonia eutropha</name>
    <dbReference type="NCBI Taxonomy" id="381666"/>
    <lineage>
        <taxon>Bacteria</taxon>
        <taxon>Pseudomonadati</taxon>
        <taxon>Pseudomonadota</taxon>
        <taxon>Betaproteobacteria</taxon>
        <taxon>Burkholderiales</taxon>
        <taxon>Burkholderiaceae</taxon>
        <taxon>Cupriavidus</taxon>
    </lineage>
</organism>
<dbReference type="PATRIC" id="fig|381666.6.peg.3998"/>
<evidence type="ECO:0000313" key="4">
    <source>
        <dbReference type="Proteomes" id="UP000008210"/>
    </source>
</evidence>
<dbReference type="PROSITE" id="PS51186">
    <property type="entry name" value="GNAT"/>
    <property type="match status" value="1"/>
</dbReference>
<evidence type="ECO:0000313" key="3">
    <source>
        <dbReference type="EMBL" id="QCC02410.1"/>
    </source>
</evidence>